<evidence type="ECO:0000256" key="1">
    <source>
        <dbReference type="SAM" id="MobiDB-lite"/>
    </source>
</evidence>
<dbReference type="EMBL" id="JARBHB010000007">
    <property type="protein sequence ID" value="KAJ8879287.1"/>
    <property type="molecule type" value="Genomic_DNA"/>
</dbReference>
<sequence>MEQRRNEGAGRRGRSRVGPSTGDIVWHDCNMRKSGRDSAGNRARSHMLDIYLKLVDRGGVVDRLLSSRLGEPRSIPGGVAPGFSCLKMPLKRLLMAGSPISSRIPESTGELLYNRDHSAADRRRNSTPAHPRAVTTCFASEFCGTKRTMVRCRGAPGCPEFNPAEEITLLTCSFSAVRRSCRLTKSNCSFGYLLLVKNITCSQIAEKAYHGNKPIVCSVRDQWNFSHFRGNLFKRVGWTLAGVEVEMEQQNAVTGANPLAYDNVRQHAKIQGSDYSPLTSANRVRFPACSLPDFRTWEMCRMMLLVGGFSRGSPVSPPLHCGAASSAPHFILIGSQDLDGWLVSRVACVAAPVFTPSGSVESRALEGVTCGLQLGGGRGEEVAAERRDGWRTGSITETEKGVLRGRR</sequence>
<protein>
    <submittedName>
        <fullName evidence="2">Uncharacterized protein</fullName>
    </submittedName>
</protein>
<name>A0ABQ9H4S1_9NEOP</name>
<organism evidence="2 3">
    <name type="scientific">Dryococelus australis</name>
    <dbReference type="NCBI Taxonomy" id="614101"/>
    <lineage>
        <taxon>Eukaryota</taxon>
        <taxon>Metazoa</taxon>
        <taxon>Ecdysozoa</taxon>
        <taxon>Arthropoda</taxon>
        <taxon>Hexapoda</taxon>
        <taxon>Insecta</taxon>
        <taxon>Pterygota</taxon>
        <taxon>Neoptera</taxon>
        <taxon>Polyneoptera</taxon>
        <taxon>Phasmatodea</taxon>
        <taxon>Verophasmatodea</taxon>
        <taxon>Anareolatae</taxon>
        <taxon>Phasmatidae</taxon>
        <taxon>Eurycanthinae</taxon>
        <taxon>Dryococelus</taxon>
    </lineage>
</organism>
<gene>
    <name evidence="2" type="ORF">PR048_019895</name>
</gene>
<feature type="region of interest" description="Disordered" evidence="1">
    <location>
        <begin position="383"/>
        <end position="407"/>
    </location>
</feature>
<evidence type="ECO:0000313" key="3">
    <source>
        <dbReference type="Proteomes" id="UP001159363"/>
    </source>
</evidence>
<evidence type="ECO:0000313" key="2">
    <source>
        <dbReference type="EMBL" id="KAJ8879287.1"/>
    </source>
</evidence>
<feature type="compositionally biased region" description="Basic and acidic residues" evidence="1">
    <location>
        <begin position="397"/>
        <end position="407"/>
    </location>
</feature>
<feature type="region of interest" description="Disordered" evidence="1">
    <location>
        <begin position="1"/>
        <end position="25"/>
    </location>
</feature>
<accession>A0ABQ9H4S1</accession>
<comment type="caution">
    <text evidence="2">The sequence shown here is derived from an EMBL/GenBank/DDBJ whole genome shotgun (WGS) entry which is preliminary data.</text>
</comment>
<keyword evidence="3" id="KW-1185">Reference proteome</keyword>
<reference evidence="2 3" key="1">
    <citation type="submission" date="2023-02" db="EMBL/GenBank/DDBJ databases">
        <title>LHISI_Scaffold_Assembly.</title>
        <authorList>
            <person name="Stuart O.P."/>
            <person name="Cleave R."/>
            <person name="Magrath M.J.L."/>
            <person name="Mikheyev A.S."/>
        </authorList>
    </citation>
    <scope>NUCLEOTIDE SEQUENCE [LARGE SCALE GENOMIC DNA]</scope>
    <source>
        <strain evidence="2">Daus_M_001</strain>
        <tissue evidence="2">Leg muscle</tissue>
    </source>
</reference>
<proteinExistence type="predicted"/>
<dbReference type="Proteomes" id="UP001159363">
    <property type="component" value="Chromosome 6"/>
</dbReference>
<feature type="compositionally biased region" description="Basic and acidic residues" evidence="1">
    <location>
        <begin position="1"/>
        <end position="10"/>
    </location>
</feature>